<reference evidence="1" key="1">
    <citation type="submission" date="2023-10" db="EMBL/GenBank/DDBJ databases">
        <authorList>
            <person name="Chen Y."/>
            <person name="Shah S."/>
            <person name="Dougan E. K."/>
            <person name="Thang M."/>
            <person name="Chan C."/>
        </authorList>
    </citation>
    <scope>NUCLEOTIDE SEQUENCE [LARGE SCALE GENOMIC DNA]</scope>
</reference>
<dbReference type="Gene3D" id="3.40.50.150">
    <property type="entry name" value="Vaccinia Virus protein VP39"/>
    <property type="match status" value="1"/>
</dbReference>
<sequence length="667" mass="75017">MPLASEREPVRGQVGRGYDAECVPIYIWRARQKCGYSPSKWANPFKVSRGLSRTSAVLRFEVSIDVLDLLEIADEVAMTALQSAGLPEAAHLARARHGARGVPRSEDMSVSRALKSPALGEFVDCELGMISPPPPKDFTYKLVIFSLYTLDREKVTQRWLQVLAGRWVRAMMFRREAMSAFDHLWQAVVRWEGKRRLPCLIFREIFIALGLLPFMRCDLRTPISGLVTVSDASEQKGAVRRAVRLLPHGVAAARAARARRGGRLQDEGALISLFDGVGGVGRALDMLGLSIAVHAASETDAGACRVVRHAWPDVMELGDAQLLVEKDVRIIRDHLARLSVDRRGLQGKRSGLFFEILRAQALMRRVFPEEVQLFNLIEHASFMEAKDRQAMSQAPGLQPAVIEAADSSRARRERLYWCDRDLATPWQVVVDEMQEAKSFVIPGGAGDLKRWLRESRHWCGTVCEEQRLPTFARCAPRACAGYKPKGLRQCSEEELARWRTHEYCYAPYQFRDAHGLRWDGGDLEPADSLEREMPMDFPPGRTATARAARFRRTRELEAVRCALLGSSFQRAVVAWILGHWAHCQKYLDDAPTDEQLRQQGGGFDASEGAVRMAADNDEGALIHHKDLRGREAQQDMSAQMVEEMVRRAEVRGSDVRLVSLEMVRPDL</sequence>
<keyword evidence="2" id="KW-1185">Reference proteome</keyword>
<protein>
    <submittedName>
        <fullName evidence="1">Uncharacterized protein</fullName>
    </submittedName>
</protein>
<dbReference type="Proteomes" id="UP001189429">
    <property type="component" value="Unassembled WGS sequence"/>
</dbReference>
<accession>A0ABN9VXU3</accession>
<comment type="caution">
    <text evidence="1">The sequence shown here is derived from an EMBL/GenBank/DDBJ whole genome shotgun (WGS) entry which is preliminary data.</text>
</comment>
<dbReference type="EMBL" id="CAUYUJ010017682">
    <property type="protein sequence ID" value="CAK0876940.1"/>
    <property type="molecule type" value="Genomic_DNA"/>
</dbReference>
<organism evidence="1 2">
    <name type="scientific">Prorocentrum cordatum</name>
    <dbReference type="NCBI Taxonomy" id="2364126"/>
    <lineage>
        <taxon>Eukaryota</taxon>
        <taxon>Sar</taxon>
        <taxon>Alveolata</taxon>
        <taxon>Dinophyceae</taxon>
        <taxon>Prorocentrales</taxon>
        <taxon>Prorocentraceae</taxon>
        <taxon>Prorocentrum</taxon>
    </lineage>
</organism>
<gene>
    <name evidence="1" type="ORF">PCOR1329_LOCUS61128</name>
</gene>
<name>A0ABN9VXU3_9DINO</name>
<dbReference type="SUPFAM" id="SSF53335">
    <property type="entry name" value="S-adenosyl-L-methionine-dependent methyltransferases"/>
    <property type="match status" value="2"/>
</dbReference>
<evidence type="ECO:0000313" key="1">
    <source>
        <dbReference type="EMBL" id="CAK0876940.1"/>
    </source>
</evidence>
<evidence type="ECO:0000313" key="2">
    <source>
        <dbReference type="Proteomes" id="UP001189429"/>
    </source>
</evidence>
<proteinExistence type="predicted"/>
<dbReference type="InterPro" id="IPR029063">
    <property type="entry name" value="SAM-dependent_MTases_sf"/>
</dbReference>